<keyword evidence="8" id="KW-1185">Reference proteome</keyword>
<feature type="domain" description="HTH cro/C1-type" evidence="6">
    <location>
        <begin position="18"/>
        <end position="67"/>
    </location>
</feature>
<dbReference type="Pfam" id="PF01381">
    <property type="entry name" value="HTH_3"/>
    <property type="match status" value="1"/>
</dbReference>
<organism evidence="7 8">
    <name type="scientific">Lentibacillus kapialis</name>
    <dbReference type="NCBI Taxonomy" id="340214"/>
    <lineage>
        <taxon>Bacteria</taxon>
        <taxon>Bacillati</taxon>
        <taxon>Bacillota</taxon>
        <taxon>Bacilli</taxon>
        <taxon>Bacillales</taxon>
        <taxon>Bacillaceae</taxon>
        <taxon>Lentibacillus</taxon>
    </lineage>
</organism>
<protein>
    <submittedName>
        <fullName evidence="7">Transcriptional regulator</fullName>
    </submittedName>
</protein>
<dbReference type="Pfam" id="PF06803">
    <property type="entry name" value="DUF1232"/>
    <property type="match status" value="1"/>
</dbReference>
<name>A0A917PK61_9BACI</name>
<keyword evidence="2 5" id="KW-0812">Transmembrane</keyword>
<dbReference type="Gene3D" id="1.10.260.40">
    <property type="entry name" value="lambda repressor-like DNA-binding domains"/>
    <property type="match status" value="1"/>
</dbReference>
<keyword evidence="4 5" id="KW-0472">Membrane</keyword>
<dbReference type="InterPro" id="IPR010652">
    <property type="entry name" value="DUF1232"/>
</dbReference>
<dbReference type="SMART" id="SM00530">
    <property type="entry name" value="HTH_XRE"/>
    <property type="match status" value="1"/>
</dbReference>
<evidence type="ECO:0000256" key="3">
    <source>
        <dbReference type="ARBA" id="ARBA00022989"/>
    </source>
</evidence>
<dbReference type="GO" id="GO:0012505">
    <property type="term" value="C:endomembrane system"/>
    <property type="evidence" value="ECO:0007669"/>
    <property type="project" value="UniProtKB-SubCell"/>
</dbReference>
<evidence type="ECO:0000256" key="2">
    <source>
        <dbReference type="ARBA" id="ARBA00022692"/>
    </source>
</evidence>
<dbReference type="EMBL" id="BMNQ01000001">
    <property type="protein sequence ID" value="GGJ81954.1"/>
    <property type="molecule type" value="Genomic_DNA"/>
</dbReference>
<comment type="caution">
    <text evidence="7">The sequence shown here is derived from an EMBL/GenBank/DDBJ whole genome shotgun (WGS) entry which is preliminary data.</text>
</comment>
<dbReference type="AlphaFoldDB" id="A0A917PK61"/>
<dbReference type="InterPro" id="IPR001387">
    <property type="entry name" value="Cro/C1-type_HTH"/>
</dbReference>
<dbReference type="PROSITE" id="PS50943">
    <property type="entry name" value="HTH_CROC1"/>
    <property type="match status" value="1"/>
</dbReference>
<dbReference type="RefSeq" id="WP_188631041.1">
    <property type="nucleotide sequence ID" value="NZ_BMNQ01000001.1"/>
</dbReference>
<dbReference type="SUPFAM" id="SSF47413">
    <property type="entry name" value="lambda repressor-like DNA-binding domains"/>
    <property type="match status" value="1"/>
</dbReference>
<evidence type="ECO:0000256" key="4">
    <source>
        <dbReference type="ARBA" id="ARBA00023136"/>
    </source>
</evidence>
<evidence type="ECO:0000256" key="5">
    <source>
        <dbReference type="SAM" id="Phobius"/>
    </source>
</evidence>
<dbReference type="GO" id="GO:0003677">
    <property type="term" value="F:DNA binding"/>
    <property type="evidence" value="ECO:0007669"/>
    <property type="project" value="InterPro"/>
</dbReference>
<gene>
    <name evidence="7" type="ORF">GCM10007063_00510</name>
</gene>
<sequence length="209" mass="23570">MAKQHQNKLAEAIQPYLNERHMSIRKLAQAAEIDPATLSRIMNGKRKPTMDHLYKIALCLDIPPADLLKSAGYPLYGEDEDDAVEPSAEKVRQMLAAINLPPSDFTRQQVDDHLIKFKHYSRTEEGHQTILQQFSAKVTSAGSGGPYVEQLKEWYTRYKAQKSSTKELAIMGSALLYFIITLDVIPDYLMPVGYLDDAFVVQLMAKSLP</sequence>
<evidence type="ECO:0000259" key="6">
    <source>
        <dbReference type="PROSITE" id="PS50943"/>
    </source>
</evidence>
<accession>A0A917PK61</accession>
<reference evidence="7" key="2">
    <citation type="submission" date="2020-09" db="EMBL/GenBank/DDBJ databases">
        <authorList>
            <person name="Sun Q."/>
            <person name="Ohkuma M."/>
        </authorList>
    </citation>
    <scope>NUCLEOTIDE SEQUENCE</scope>
    <source>
        <strain evidence="7">JCM 12580</strain>
    </source>
</reference>
<reference evidence="7" key="1">
    <citation type="journal article" date="2014" name="Int. J. Syst. Evol. Microbiol.">
        <title>Complete genome sequence of Corynebacterium casei LMG S-19264T (=DSM 44701T), isolated from a smear-ripened cheese.</title>
        <authorList>
            <consortium name="US DOE Joint Genome Institute (JGI-PGF)"/>
            <person name="Walter F."/>
            <person name="Albersmeier A."/>
            <person name="Kalinowski J."/>
            <person name="Ruckert C."/>
        </authorList>
    </citation>
    <scope>NUCLEOTIDE SEQUENCE</scope>
    <source>
        <strain evidence="7">JCM 12580</strain>
    </source>
</reference>
<proteinExistence type="predicted"/>
<evidence type="ECO:0000313" key="7">
    <source>
        <dbReference type="EMBL" id="GGJ81954.1"/>
    </source>
</evidence>
<dbReference type="InterPro" id="IPR010982">
    <property type="entry name" value="Lambda_DNA-bd_dom_sf"/>
</dbReference>
<keyword evidence="3 5" id="KW-1133">Transmembrane helix</keyword>
<feature type="transmembrane region" description="Helical" evidence="5">
    <location>
        <begin position="168"/>
        <end position="185"/>
    </location>
</feature>
<evidence type="ECO:0000256" key="1">
    <source>
        <dbReference type="ARBA" id="ARBA00004127"/>
    </source>
</evidence>
<dbReference type="Proteomes" id="UP000658382">
    <property type="component" value="Unassembled WGS sequence"/>
</dbReference>
<comment type="subcellular location">
    <subcellularLocation>
        <location evidence="1">Endomembrane system</location>
        <topology evidence="1">Multi-pass membrane protein</topology>
    </subcellularLocation>
</comment>
<evidence type="ECO:0000313" key="8">
    <source>
        <dbReference type="Proteomes" id="UP000658382"/>
    </source>
</evidence>
<dbReference type="CDD" id="cd00093">
    <property type="entry name" value="HTH_XRE"/>
    <property type="match status" value="1"/>
</dbReference>